<name>X1RU86_9ZZZZ</name>
<organism evidence="2">
    <name type="scientific">marine sediment metagenome</name>
    <dbReference type="NCBI Taxonomy" id="412755"/>
    <lineage>
        <taxon>unclassified sequences</taxon>
        <taxon>metagenomes</taxon>
        <taxon>ecological metagenomes</taxon>
    </lineage>
</organism>
<dbReference type="EMBL" id="BARW01012459">
    <property type="protein sequence ID" value="GAI84332.1"/>
    <property type="molecule type" value="Genomic_DNA"/>
</dbReference>
<accession>X1RU86</accession>
<gene>
    <name evidence="2" type="ORF">S12H4_23449</name>
</gene>
<feature type="transmembrane region" description="Helical" evidence="1">
    <location>
        <begin position="21"/>
        <end position="40"/>
    </location>
</feature>
<keyword evidence="1" id="KW-0812">Transmembrane</keyword>
<comment type="caution">
    <text evidence="2">The sequence shown here is derived from an EMBL/GenBank/DDBJ whole genome shotgun (WGS) entry which is preliminary data.</text>
</comment>
<dbReference type="AlphaFoldDB" id="X1RU86"/>
<keyword evidence="1" id="KW-1133">Transmembrane helix</keyword>
<protein>
    <submittedName>
        <fullName evidence="2">Uncharacterized protein</fullName>
    </submittedName>
</protein>
<evidence type="ECO:0000313" key="2">
    <source>
        <dbReference type="EMBL" id="GAI84332.1"/>
    </source>
</evidence>
<feature type="non-terminal residue" evidence="2">
    <location>
        <position position="168"/>
    </location>
</feature>
<proteinExistence type="predicted"/>
<reference evidence="2" key="1">
    <citation type="journal article" date="2014" name="Front. Microbiol.">
        <title>High frequency of phylogenetically diverse reductive dehalogenase-homologous genes in deep subseafloor sedimentary metagenomes.</title>
        <authorList>
            <person name="Kawai M."/>
            <person name="Futagami T."/>
            <person name="Toyoda A."/>
            <person name="Takaki Y."/>
            <person name="Nishi S."/>
            <person name="Hori S."/>
            <person name="Arai W."/>
            <person name="Tsubouchi T."/>
            <person name="Morono Y."/>
            <person name="Uchiyama I."/>
            <person name="Ito T."/>
            <person name="Fujiyama A."/>
            <person name="Inagaki F."/>
            <person name="Takami H."/>
        </authorList>
    </citation>
    <scope>NUCLEOTIDE SEQUENCE</scope>
    <source>
        <strain evidence="2">Expedition CK06-06</strain>
    </source>
</reference>
<evidence type="ECO:0000256" key="1">
    <source>
        <dbReference type="SAM" id="Phobius"/>
    </source>
</evidence>
<keyword evidence="1" id="KW-0472">Membrane</keyword>
<sequence>MTGLKNILEKGLEVRILKLGFIPSFVQGVGLVLLLILFVGCSTKKETVQEPVVTETEHIVKKDENLEVILNNILSPQSAIEIINILTCADFSFRKCLPGDSIRVLKENGNFIKLTYRQTLTRKYFVFKNDEHLFVAMKYPYIDTVTCFLKGEVNSTLYESLLKTGETP</sequence>